<evidence type="ECO:0000256" key="5">
    <source>
        <dbReference type="ARBA" id="ARBA00023136"/>
    </source>
</evidence>
<evidence type="ECO:0000256" key="7">
    <source>
        <dbReference type="SAM" id="Phobius"/>
    </source>
</evidence>
<feature type="domain" description="ABC transporter substrate-binding protein PnrA-like" evidence="8">
    <location>
        <begin position="46"/>
        <end position="312"/>
    </location>
</feature>
<evidence type="ECO:0000313" key="9">
    <source>
        <dbReference type="EMBL" id="HDX33747.1"/>
    </source>
</evidence>
<dbReference type="SUPFAM" id="SSF53822">
    <property type="entry name" value="Periplasmic binding protein-like I"/>
    <property type="match status" value="1"/>
</dbReference>
<protein>
    <submittedName>
        <fullName evidence="9">BMP family ABC transporter substrate-binding protein</fullName>
    </submittedName>
</protein>
<dbReference type="AlphaFoldDB" id="A0A7C1JVJ8"/>
<name>A0A7C1JVJ8_9CHLR</name>
<keyword evidence="4" id="KW-0732">Signal</keyword>
<reference evidence="9" key="1">
    <citation type="journal article" date="2020" name="mSystems">
        <title>Genome- and Community-Level Interaction Insights into Carbon Utilization and Element Cycling Functions of Hydrothermarchaeota in Hydrothermal Sediment.</title>
        <authorList>
            <person name="Zhou Z."/>
            <person name="Liu Y."/>
            <person name="Xu W."/>
            <person name="Pan J."/>
            <person name="Luo Z.H."/>
            <person name="Li M."/>
        </authorList>
    </citation>
    <scope>NUCLEOTIDE SEQUENCE [LARGE SCALE GENOMIC DNA]</scope>
    <source>
        <strain evidence="9">SpSt-289</strain>
    </source>
</reference>
<keyword evidence="3" id="KW-1003">Cell membrane</keyword>
<sequence>MSRVSEQLSVQLFVIVMIVALLLSGCVGVSAPAVAPADRSAPAAFKVGLVHPSPITDAWSGQAYAALERMRDELGAEIANVEVGDPAGYEKAFSDFASQGYTLVIGHGFQYQDAAEKVSLEFPNTYFTTVGGFKSTANFAPIDLVPGYMQALYAMGVLAGQITKTGKAVGFTLEIPATKLPLEGFRQGFESIPGNTFSMVVLRDGNDVGAGKEAALQAIADGADILIANANLAGDGVLQAVAEQGGDSIFAIGTIGNQNSKAPKNVLVSAVLNIPQALFAVAKSAKEGTFEGGHVRAFTINDEGVYQFIYNEELADIVTPELRALVDETIAKLKSGEIVVEMPQ</sequence>
<evidence type="ECO:0000256" key="4">
    <source>
        <dbReference type="ARBA" id="ARBA00022729"/>
    </source>
</evidence>
<proteinExistence type="inferred from homology"/>
<keyword evidence="6" id="KW-0449">Lipoprotein</keyword>
<evidence type="ECO:0000256" key="2">
    <source>
        <dbReference type="ARBA" id="ARBA00008610"/>
    </source>
</evidence>
<evidence type="ECO:0000256" key="3">
    <source>
        <dbReference type="ARBA" id="ARBA00022475"/>
    </source>
</evidence>
<gene>
    <name evidence="9" type="ORF">ENQ20_20040</name>
</gene>
<dbReference type="Gene3D" id="3.40.50.2300">
    <property type="match status" value="2"/>
</dbReference>
<evidence type="ECO:0000259" key="8">
    <source>
        <dbReference type="Pfam" id="PF02608"/>
    </source>
</evidence>
<keyword evidence="7" id="KW-1133">Transmembrane helix</keyword>
<accession>A0A7C1JVJ8</accession>
<dbReference type="PANTHER" id="PTHR34296:SF2">
    <property type="entry name" value="ABC TRANSPORTER GUANOSINE-BINDING PROTEIN NUPN"/>
    <property type="match status" value="1"/>
</dbReference>
<dbReference type="InterPro" id="IPR050957">
    <property type="entry name" value="BMP_lipoprotein"/>
</dbReference>
<comment type="caution">
    <text evidence="9">The sequence shown here is derived from an EMBL/GenBank/DDBJ whole genome shotgun (WGS) entry which is preliminary data.</text>
</comment>
<dbReference type="Pfam" id="PF02608">
    <property type="entry name" value="Bmp"/>
    <property type="match status" value="1"/>
</dbReference>
<comment type="subcellular location">
    <subcellularLocation>
        <location evidence="1">Cell membrane</location>
        <topology evidence="1">Lipid-anchor</topology>
    </subcellularLocation>
</comment>
<comment type="similarity">
    <text evidence="2">Belongs to the BMP lipoprotein family.</text>
</comment>
<evidence type="ECO:0000256" key="6">
    <source>
        <dbReference type="ARBA" id="ARBA00023288"/>
    </source>
</evidence>
<keyword evidence="5 7" id="KW-0472">Membrane</keyword>
<dbReference type="EMBL" id="DSMG01000199">
    <property type="protein sequence ID" value="HDX33747.1"/>
    <property type="molecule type" value="Genomic_DNA"/>
</dbReference>
<dbReference type="CDD" id="cd06304">
    <property type="entry name" value="PBP1_BmpA_Med_PnrA-like"/>
    <property type="match status" value="1"/>
</dbReference>
<dbReference type="InterPro" id="IPR028082">
    <property type="entry name" value="Peripla_BP_I"/>
</dbReference>
<dbReference type="PROSITE" id="PS51257">
    <property type="entry name" value="PROKAR_LIPOPROTEIN"/>
    <property type="match status" value="1"/>
</dbReference>
<dbReference type="GO" id="GO:0005886">
    <property type="term" value="C:plasma membrane"/>
    <property type="evidence" value="ECO:0007669"/>
    <property type="project" value="UniProtKB-SubCell"/>
</dbReference>
<feature type="transmembrane region" description="Helical" evidence="7">
    <location>
        <begin position="12"/>
        <end position="35"/>
    </location>
</feature>
<keyword evidence="7" id="KW-0812">Transmembrane</keyword>
<organism evidence="9">
    <name type="scientific">Caldilinea aerophila</name>
    <dbReference type="NCBI Taxonomy" id="133453"/>
    <lineage>
        <taxon>Bacteria</taxon>
        <taxon>Bacillati</taxon>
        <taxon>Chloroflexota</taxon>
        <taxon>Caldilineae</taxon>
        <taxon>Caldilineales</taxon>
        <taxon>Caldilineaceae</taxon>
        <taxon>Caldilinea</taxon>
    </lineage>
</organism>
<dbReference type="InterPro" id="IPR003760">
    <property type="entry name" value="PnrA-like"/>
</dbReference>
<dbReference type="PANTHER" id="PTHR34296">
    <property type="entry name" value="TRANSCRIPTIONAL ACTIVATOR PROTEIN MED"/>
    <property type="match status" value="1"/>
</dbReference>
<evidence type="ECO:0000256" key="1">
    <source>
        <dbReference type="ARBA" id="ARBA00004193"/>
    </source>
</evidence>